<proteinExistence type="predicted"/>
<reference evidence="1" key="1">
    <citation type="submission" date="2018-01" db="EMBL/GenBank/DDBJ databases">
        <title>An insight into the sialome of Amazonian anophelines.</title>
        <authorList>
            <person name="Ribeiro J.M."/>
            <person name="Scarpassa V."/>
            <person name="Calvo E."/>
        </authorList>
    </citation>
    <scope>NUCLEOTIDE SEQUENCE</scope>
    <source>
        <tissue evidence="1">Salivary glands</tissue>
    </source>
</reference>
<evidence type="ECO:0000313" key="1">
    <source>
        <dbReference type="EMBL" id="MBW48422.1"/>
    </source>
</evidence>
<dbReference type="AlphaFoldDB" id="A0A2M4B5Z2"/>
<dbReference type="EMBL" id="GGFK01015101">
    <property type="protein sequence ID" value="MBW48422.1"/>
    <property type="molecule type" value="Transcribed_RNA"/>
</dbReference>
<sequence length="105" mass="10848">MCWFADRAKGAHVVVAATAAADHVRAHGAPGWWLSDSMKRDFGLVEVAAVAATVSTLVCCPTTSGFRWRTSSLRILSSLGVSGIRPGPAGLSGAPLNACVMPSSH</sequence>
<protein>
    <submittedName>
        <fullName evidence="1">Putative secreted protein</fullName>
    </submittedName>
</protein>
<name>A0A2M4B5Z2_9DIPT</name>
<organism evidence="1">
    <name type="scientific">Anopheles triannulatus</name>
    <dbReference type="NCBI Taxonomy" id="58253"/>
    <lineage>
        <taxon>Eukaryota</taxon>
        <taxon>Metazoa</taxon>
        <taxon>Ecdysozoa</taxon>
        <taxon>Arthropoda</taxon>
        <taxon>Hexapoda</taxon>
        <taxon>Insecta</taxon>
        <taxon>Pterygota</taxon>
        <taxon>Neoptera</taxon>
        <taxon>Endopterygota</taxon>
        <taxon>Diptera</taxon>
        <taxon>Nematocera</taxon>
        <taxon>Culicoidea</taxon>
        <taxon>Culicidae</taxon>
        <taxon>Anophelinae</taxon>
        <taxon>Anopheles</taxon>
    </lineage>
</organism>
<accession>A0A2M4B5Z2</accession>